<dbReference type="CDD" id="cd03506">
    <property type="entry name" value="Delta6-FADS-like"/>
    <property type="match status" value="1"/>
</dbReference>
<name>A0A6H9YKV4_9ACTN</name>
<dbReference type="PANTHER" id="PTHR19353">
    <property type="entry name" value="FATTY ACID DESATURASE 2"/>
    <property type="match status" value="1"/>
</dbReference>
<dbReference type="Proteomes" id="UP000468735">
    <property type="component" value="Unassembled WGS sequence"/>
</dbReference>
<reference evidence="3 4" key="1">
    <citation type="submission" date="2019-09" db="EMBL/GenBank/DDBJ databases">
        <title>Actinomadura physcomitrii sp. nov., a novel actinomycete isolated from moss [Physcomitrium sphaericum (Ludw) Fuernr].</title>
        <authorList>
            <person name="Zhuang X."/>
            <person name="Liu C."/>
        </authorList>
    </citation>
    <scope>NUCLEOTIDE SEQUENCE [LARGE SCALE GENOMIC DNA]</scope>
    <source>
        <strain evidence="3 4">HMC1</strain>
    </source>
</reference>
<dbReference type="GO" id="GO:0016020">
    <property type="term" value="C:membrane"/>
    <property type="evidence" value="ECO:0007669"/>
    <property type="project" value="TreeGrafter"/>
</dbReference>
<protein>
    <submittedName>
        <fullName evidence="3">Acyl-CoA desaturase</fullName>
    </submittedName>
</protein>
<sequence length="353" mass="40125">MSATAHLKQADYDELGRELDKLRQEVAGSLGERDAAYIRRLIAVQRGLEIAGRAVLFASSRRWAWWTGTATLTVAKILENMEIGHNVMHGQWDWMRDPKIHSTTWEWDTVCPAAQWKHSHNVVHHKFTNVLGKDRDVGYGILRVTPEQEWHPAYLAQPLYNLLLAVLYEYGIALHDLAVEKVETGEKTQEEVDRQLKEIGRKVGRQVLKDYVAFPLLAGPNALPVLVANLTANALRNVWAHTVIFCGHFPNGIEVFEEETLEGETKGEWYVRQLLGSANIKGGRLLHLMTGNLSHQIEHHLFPDLPSNRYVQIAPRVRELCGKYGLPYHTGRFSRQVAGHWAKIVRMSFPGGR</sequence>
<dbReference type="AlphaFoldDB" id="A0A6H9YKV4"/>
<dbReference type="EMBL" id="WBMT01000011">
    <property type="protein sequence ID" value="KAB2346351.1"/>
    <property type="molecule type" value="Genomic_DNA"/>
</dbReference>
<dbReference type="RefSeq" id="WP_151563189.1">
    <property type="nucleotide sequence ID" value="NZ_WBMT01000011.1"/>
</dbReference>
<gene>
    <name evidence="3" type="ORF">F8566_23025</name>
</gene>
<evidence type="ECO:0000313" key="3">
    <source>
        <dbReference type="EMBL" id="KAB2346351.1"/>
    </source>
</evidence>
<accession>A0A6H9YKV4</accession>
<evidence type="ECO:0000259" key="2">
    <source>
        <dbReference type="Pfam" id="PF00487"/>
    </source>
</evidence>
<dbReference type="PANTHER" id="PTHR19353:SF19">
    <property type="entry name" value="DELTA(5) FATTY ACID DESATURASE C-RELATED"/>
    <property type="match status" value="1"/>
</dbReference>
<organism evidence="3 4">
    <name type="scientific">Actinomadura rudentiformis</name>
    <dbReference type="NCBI Taxonomy" id="359158"/>
    <lineage>
        <taxon>Bacteria</taxon>
        <taxon>Bacillati</taxon>
        <taxon>Actinomycetota</taxon>
        <taxon>Actinomycetes</taxon>
        <taxon>Streptosporangiales</taxon>
        <taxon>Thermomonosporaceae</taxon>
        <taxon>Actinomadura</taxon>
    </lineage>
</organism>
<dbReference type="InterPro" id="IPR005804">
    <property type="entry name" value="FA_desaturase_dom"/>
</dbReference>
<comment type="caution">
    <text evidence="3">The sequence shown here is derived from an EMBL/GenBank/DDBJ whole genome shotgun (WGS) entry which is preliminary data.</text>
</comment>
<evidence type="ECO:0000256" key="1">
    <source>
        <dbReference type="SAM" id="Coils"/>
    </source>
</evidence>
<dbReference type="InterPro" id="IPR012171">
    <property type="entry name" value="Fatty_acid_desaturase"/>
</dbReference>
<dbReference type="GO" id="GO:0016717">
    <property type="term" value="F:oxidoreductase activity, acting on paired donors, with oxidation of a pair of donors resulting in the reduction of molecular oxygen to two molecules of water"/>
    <property type="evidence" value="ECO:0007669"/>
    <property type="project" value="TreeGrafter"/>
</dbReference>
<dbReference type="GO" id="GO:0008610">
    <property type="term" value="P:lipid biosynthetic process"/>
    <property type="evidence" value="ECO:0007669"/>
    <property type="project" value="UniProtKB-ARBA"/>
</dbReference>
<dbReference type="Pfam" id="PF00487">
    <property type="entry name" value="FA_desaturase"/>
    <property type="match status" value="1"/>
</dbReference>
<keyword evidence="1" id="KW-0175">Coiled coil</keyword>
<evidence type="ECO:0000313" key="4">
    <source>
        <dbReference type="Proteomes" id="UP000468735"/>
    </source>
</evidence>
<feature type="domain" description="Fatty acid desaturase" evidence="2">
    <location>
        <begin position="64"/>
        <end position="330"/>
    </location>
</feature>
<feature type="coiled-coil region" evidence="1">
    <location>
        <begin position="5"/>
        <end position="32"/>
    </location>
</feature>
<proteinExistence type="predicted"/>
<keyword evidence="4" id="KW-1185">Reference proteome</keyword>
<dbReference type="OrthoDB" id="104711at2"/>